<dbReference type="PROSITE" id="PS50157">
    <property type="entry name" value="ZINC_FINGER_C2H2_2"/>
    <property type="match status" value="1"/>
</dbReference>
<keyword evidence="1" id="KW-0479">Metal-binding</keyword>
<evidence type="ECO:0000259" key="6">
    <source>
        <dbReference type="PROSITE" id="PS50157"/>
    </source>
</evidence>
<evidence type="ECO:0000313" key="8">
    <source>
        <dbReference type="Proteomes" id="UP000182259"/>
    </source>
</evidence>
<dbReference type="InterPro" id="IPR013087">
    <property type="entry name" value="Znf_C2H2_type"/>
</dbReference>
<feature type="region of interest" description="Disordered" evidence="5">
    <location>
        <begin position="97"/>
        <end position="116"/>
    </location>
</feature>
<evidence type="ECO:0000256" key="4">
    <source>
        <dbReference type="PROSITE-ProRule" id="PRU00042"/>
    </source>
</evidence>
<proteinExistence type="predicted"/>
<dbReference type="SMART" id="SM00355">
    <property type="entry name" value="ZnF_C2H2"/>
    <property type="match status" value="2"/>
</dbReference>
<evidence type="ECO:0000256" key="2">
    <source>
        <dbReference type="ARBA" id="ARBA00022771"/>
    </source>
</evidence>
<protein>
    <submittedName>
        <fullName evidence="7">CIC11C00000003568</fullName>
    </submittedName>
</protein>
<dbReference type="GO" id="GO:0008270">
    <property type="term" value="F:zinc ion binding"/>
    <property type="evidence" value="ECO:0007669"/>
    <property type="project" value="UniProtKB-KW"/>
</dbReference>
<evidence type="ECO:0000256" key="3">
    <source>
        <dbReference type="ARBA" id="ARBA00022833"/>
    </source>
</evidence>
<dbReference type="SUPFAM" id="SSF57667">
    <property type="entry name" value="beta-beta-alpha zinc fingers"/>
    <property type="match status" value="1"/>
</dbReference>
<dbReference type="AlphaFoldDB" id="A0A1L0BIH6"/>
<dbReference type="Gene3D" id="3.30.160.60">
    <property type="entry name" value="Classic Zinc Finger"/>
    <property type="match status" value="1"/>
</dbReference>
<dbReference type="EMBL" id="LT635765">
    <property type="protein sequence ID" value="SGZ51335.1"/>
    <property type="molecule type" value="Genomic_DNA"/>
</dbReference>
<dbReference type="Proteomes" id="UP000182259">
    <property type="component" value="Chromosome II"/>
</dbReference>
<evidence type="ECO:0000256" key="1">
    <source>
        <dbReference type="ARBA" id="ARBA00022723"/>
    </source>
</evidence>
<keyword evidence="3" id="KW-0862">Zinc</keyword>
<feature type="domain" description="C2H2-type" evidence="6">
    <location>
        <begin position="329"/>
        <end position="353"/>
    </location>
</feature>
<accession>A0A1L0BIH6</accession>
<evidence type="ECO:0000313" key="7">
    <source>
        <dbReference type="EMBL" id="SGZ51335.1"/>
    </source>
</evidence>
<feature type="region of interest" description="Disordered" evidence="5">
    <location>
        <begin position="1"/>
        <end position="43"/>
    </location>
</feature>
<dbReference type="PANTHER" id="PTHR23235">
    <property type="entry name" value="KRUEPPEL-LIKE TRANSCRIPTION FACTOR"/>
    <property type="match status" value="1"/>
</dbReference>
<evidence type="ECO:0000256" key="5">
    <source>
        <dbReference type="SAM" id="MobiDB-lite"/>
    </source>
</evidence>
<feature type="compositionally biased region" description="Low complexity" evidence="5">
    <location>
        <begin position="98"/>
        <end position="116"/>
    </location>
</feature>
<sequence length="474" mass="53377">MAHLTPSMTPRPAESSSGADTGASTLSLSKSTHPTSSHPIQKPVLTLPLPASSASATAPYYSLTPLSYYLLGLASVFHHNPSKPQYNGYTYPDSFSYQMNSQSQSQPHSQSASQIPATLQNQASTLLSSSLSQNKEAIPPQLAAQYSQYSQYSQNPILALSQTQLLQNLLQYLLQGQLQGLLQSQQLQSQQLLPLLQPQSSLLQGPSQTLLLSQLLSQSQLQPMQLQQILGQNSSTIPGQYGQQLPIVGQRMIFHGTQVPASSQSQPTTSEDLFVYFKDLAIFKGKNTRYKYHGKMFIHSKHTKSLKDSLDKPRSGFAQLLEMLDPKPYVCSFEGCEWSFARQSDLRRHTKSHKEPTFHCPYWRTDPTCHRNGGSFSRLDVLKRHLRLVHYVKDKQQIFPGSDPGWCRACQKMFQSSKHFIDHCVDCANQISPAEWRSTTSKTEMSPWRRLSESPFIDSLNYIVNLLYRFIKLY</sequence>
<feature type="compositionally biased region" description="Polar residues" evidence="5">
    <location>
        <begin position="14"/>
        <end position="39"/>
    </location>
</feature>
<gene>
    <name evidence="7" type="ORF">SAMEA4029009_CIC11G00000003568</name>
</gene>
<organism evidence="7 8">
    <name type="scientific">Sungouiella intermedia</name>
    <dbReference type="NCBI Taxonomy" id="45354"/>
    <lineage>
        <taxon>Eukaryota</taxon>
        <taxon>Fungi</taxon>
        <taxon>Dikarya</taxon>
        <taxon>Ascomycota</taxon>
        <taxon>Saccharomycotina</taxon>
        <taxon>Pichiomycetes</taxon>
        <taxon>Metschnikowiaceae</taxon>
        <taxon>Sungouiella</taxon>
    </lineage>
</organism>
<reference evidence="7 8" key="1">
    <citation type="submission" date="2016-10" db="EMBL/GenBank/DDBJ databases">
        <authorList>
            <person name="de Groot N.N."/>
        </authorList>
    </citation>
    <scope>NUCLEOTIDE SEQUENCE [LARGE SCALE GENOMIC DNA]</scope>
    <source>
        <strain evidence="7 8">PYCC 4715</strain>
    </source>
</reference>
<name>A0A1L0BIH6_9ASCO</name>
<dbReference type="InterPro" id="IPR036236">
    <property type="entry name" value="Znf_C2H2_sf"/>
</dbReference>
<keyword evidence="2 4" id="KW-0863">Zinc-finger</keyword>
<dbReference type="PROSITE" id="PS00028">
    <property type="entry name" value="ZINC_FINGER_C2H2_1"/>
    <property type="match status" value="1"/>
</dbReference>